<dbReference type="EMBL" id="CAAHFH010000001">
    <property type="protein sequence ID" value="VGO18060.1"/>
    <property type="molecule type" value="Genomic_DNA"/>
</dbReference>
<reference evidence="2 3" key="1">
    <citation type="submission" date="2019-04" db="EMBL/GenBank/DDBJ databases">
        <authorList>
            <person name="Van Vliet M D."/>
        </authorList>
    </citation>
    <scope>NUCLEOTIDE SEQUENCE [LARGE SCALE GENOMIC DNA]</scope>
    <source>
        <strain evidence="2 3">F21</strain>
    </source>
</reference>
<evidence type="ECO:0000313" key="3">
    <source>
        <dbReference type="Proteomes" id="UP000346198"/>
    </source>
</evidence>
<organism evidence="2 3">
    <name type="scientific">Pontiella sulfatireligans</name>
    <dbReference type="NCBI Taxonomy" id="2750658"/>
    <lineage>
        <taxon>Bacteria</taxon>
        <taxon>Pseudomonadati</taxon>
        <taxon>Kiritimatiellota</taxon>
        <taxon>Kiritimatiellia</taxon>
        <taxon>Kiritimatiellales</taxon>
        <taxon>Pontiellaceae</taxon>
        <taxon>Pontiella</taxon>
    </lineage>
</organism>
<dbReference type="Proteomes" id="UP000346198">
    <property type="component" value="Unassembled WGS sequence"/>
</dbReference>
<gene>
    <name evidence="2" type="ORF">SCARR_00111</name>
</gene>
<feature type="compositionally biased region" description="Low complexity" evidence="1">
    <location>
        <begin position="8"/>
        <end position="24"/>
    </location>
</feature>
<feature type="region of interest" description="Disordered" evidence="1">
    <location>
        <begin position="1"/>
        <end position="43"/>
    </location>
</feature>
<sequence>MIASDAVASLRPRPSGPPLRGRAPQSDGIIKGRPYWPPEHGTGNRRFHLKFADPWSKIGGRRIWST</sequence>
<name>A0A6C2UD37_9BACT</name>
<evidence type="ECO:0000256" key="1">
    <source>
        <dbReference type="SAM" id="MobiDB-lite"/>
    </source>
</evidence>
<evidence type="ECO:0000313" key="2">
    <source>
        <dbReference type="EMBL" id="VGO18060.1"/>
    </source>
</evidence>
<proteinExistence type="predicted"/>
<protein>
    <submittedName>
        <fullName evidence="2">Uncharacterized protein</fullName>
    </submittedName>
</protein>
<dbReference type="AlphaFoldDB" id="A0A6C2UD37"/>
<accession>A0A6C2UD37</accession>
<keyword evidence="3" id="KW-1185">Reference proteome</keyword>